<dbReference type="SUPFAM" id="SSF56281">
    <property type="entry name" value="Metallo-hydrolase/oxidoreductase"/>
    <property type="match status" value="1"/>
</dbReference>
<proteinExistence type="predicted"/>
<dbReference type="CDD" id="cd06262">
    <property type="entry name" value="metallo-hydrolase-like_MBL-fold"/>
    <property type="match status" value="1"/>
</dbReference>
<comment type="caution">
    <text evidence="6">The sequence shown here is derived from an EMBL/GenBank/DDBJ whole genome shotgun (WGS) entry which is preliminary data.</text>
</comment>
<name>A0A414BE29_BACUN</name>
<comment type="cofactor">
    <cofactor evidence="1">
        <name>Zn(2+)</name>
        <dbReference type="ChEBI" id="CHEBI:29105"/>
    </cofactor>
</comment>
<dbReference type="AlphaFoldDB" id="A0A414BE29"/>
<dbReference type="PANTHER" id="PTHR46233:SF3">
    <property type="entry name" value="HYDROXYACYLGLUTATHIONE HYDROLASE GLOC"/>
    <property type="match status" value="1"/>
</dbReference>
<dbReference type="Gene3D" id="3.60.15.10">
    <property type="entry name" value="Ribonuclease Z/Hydroxyacylglutathione hydrolase-like"/>
    <property type="match status" value="1"/>
</dbReference>
<evidence type="ECO:0000256" key="1">
    <source>
        <dbReference type="ARBA" id="ARBA00001947"/>
    </source>
</evidence>
<organism evidence="6 7">
    <name type="scientific">Bacteroides uniformis</name>
    <dbReference type="NCBI Taxonomy" id="820"/>
    <lineage>
        <taxon>Bacteria</taxon>
        <taxon>Pseudomonadati</taxon>
        <taxon>Bacteroidota</taxon>
        <taxon>Bacteroidia</taxon>
        <taxon>Bacteroidales</taxon>
        <taxon>Bacteroidaceae</taxon>
        <taxon>Bacteroides</taxon>
    </lineage>
</organism>
<sequence>MLNILNIMLIVKSIINTVLESRTYILEVSRTEFWIVDPGDIEQIMETAGDGKVLKGILLTHIHYDHIYGLPALIRIFPGAIIYTNEAGVEALASAKLNLSKYHDKPIIYSGKNIKVVREEDSITLLDGINAKVIETPGHSPTCITYLIGSYVFSGDSYIPGYNVVTNLPNGNKKEADKSKALIIRLAESRILCPGHLEKVTLAKKEAII</sequence>
<evidence type="ECO:0000256" key="3">
    <source>
        <dbReference type="ARBA" id="ARBA00022801"/>
    </source>
</evidence>
<dbReference type="InterPro" id="IPR036866">
    <property type="entry name" value="RibonucZ/Hydroxyglut_hydro"/>
</dbReference>
<dbReference type="EMBL" id="QSIF01000024">
    <property type="protein sequence ID" value="RHC72570.1"/>
    <property type="molecule type" value="Genomic_DNA"/>
</dbReference>
<evidence type="ECO:0000313" key="6">
    <source>
        <dbReference type="EMBL" id="RHC72570.1"/>
    </source>
</evidence>
<dbReference type="Proteomes" id="UP000284514">
    <property type="component" value="Unassembled WGS sequence"/>
</dbReference>
<feature type="domain" description="Metallo-beta-lactamase" evidence="5">
    <location>
        <begin position="20"/>
        <end position="196"/>
    </location>
</feature>
<evidence type="ECO:0000259" key="5">
    <source>
        <dbReference type="SMART" id="SM00849"/>
    </source>
</evidence>
<dbReference type="InterPro" id="IPR001279">
    <property type="entry name" value="Metallo-B-lactamas"/>
</dbReference>
<dbReference type="GO" id="GO:0016787">
    <property type="term" value="F:hydrolase activity"/>
    <property type="evidence" value="ECO:0007669"/>
    <property type="project" value="UniProtKB-KW"/>
</dbReference>
<dbReference type="PANTHER" id="PTHR46233">
    <property type="entry name" value="HYDROXYACYLGLUTATHIONE HYDROLASE GLOC"/>
    <property type="match status" value="1"/>
</dbReference>
<keyword evidence="2" id="KW-0479">Metal-binding</keyword>
<keyword evidence="3 6" id="KW-0378">Hydrolase</keyword>
<dbReference type="Pfam" id="PF00753">
    <property type="entry name" value="Lactamase_B"/>
    <property type="match status" value="1"/>
</dbReference>
<protein>
    <submittedName>
        <fullName evidence="6">MBL fold metallo-hydrolase</fullName>
    </submittedName>
</protein>
<gene>
    <name evidence="6" type="ORF">DW831_14070</name>
</gene>
<evidence type="ECO:0000313" key="7">
    <source>
        <dbReference type="Proteomes" id="UP000284514"/>
    </source>
</evidence>
<evidence type="ECO:0000256" key="4">
    <source>
        <dbReference type="ARBA" id="ARBA00022833"/>
    </source>
</evidence>
<dbReference type="InterPro" id="IPR051453">
    <property type="entry name" value="MBL_Glyoxalase_II"/>
</dbReference>
<accession>A0A414BE29</accession>
<evidence type="ECO:0000256" key="2">
    <source>
        <dbReference type="ARBA" id="ARBA00022723"/>
    </source>
</evidence>
<dbReference type="GO" id="GO:0046872">
    <property type="term" value="F:metal ion binding"/>
    <property type="evidence" value="ECO:0007669"/>
    <property type="project" value="UniProtKB-KW"/>
</dbReference>
<keyword evidence="4" id="KW-0862">Zinc</keyword>
<reference evidence="6 7" key="1">
    <citation type="submission" date="2018-08" db="EMBL/GenBank/DDBJ databases">
        <title>A genome reference for cultivated species of the human gut microbiota.</title>
        <authorList>
            <person name="Zou Y."/>
            <person name="Xue W."/>
            <person name="Luo G."/>
        </authorList>
    </citation>
    <scope>NUCLEOTIDE SEQUENCE [LARGE SCALE GENOMIC DNA]</scope>
    <source>
        <strain evidence="6 7">AM34-25</strain>
    </source>
</reference>
<dbReference type="SMART" id="SM00849">
    <property type="entry name" value="Lactamase_B"/>
    <property type="match status" value="1"/>
</dbReference>